<comment type="caution">
    <text evidence="1">The sequence shown here is derived from an EMBL/GenBank/DDBJ whole genome shotgun (WGS) entry which is preliminary data.</text>
</comment>
<reference evidence="2" key="1">
    <citation type="journal article" date="2021" name="ISME J.">
        <title>Evolutionary origin and ecological implication of a unique nif island in free-living Bradyrhizobium lineages.</title>
        <authorList>
            <person name="Tao J."/>
        </authorList>
    </citation>
    <scope>NUCLEOTIDE SEQUENCE [LARGE SCALE GENOMIC DNA]</scope>
    <source>
        <strain evidence="2">SZCCT0434</strain>
    </source>
</reference>
<evidence type="ECO:0000313" key="2">
    <source>
        <dbReference type="Proteomes" id="UP001315278"/>
    </source>
</evidence>
<evidence type="ECO:0000313" key="1">
    <source>
        <dbReference type="EMBL" id="MBR0793975.1"/>
    </source>
</evidence>
<gene>
    <name evidence="1" type="ORF">JQ615_01085</name>
</gene>
<name>A0ABS5FB09_9BRAD</name>
<proteinExistence type="predicted"/>
<accession>A0ABS5FB09</accession>
<dbReference type="Proteomes" id="UP001315278">
    <property type="component" value="Unassembled WGS sequence"/>
</dbReference>
<keyword evidence="2" id="KW-1185">Reference proteome</keyword>
<sequence length="63" mass="6655">MGDPAQFGIELTSTGVDATNAKHDTFSSGGNSAGQTADTLQAKTTTTLPHDAQEFAAWRFPER</sequence>
<organism evidence="1 2">
    <name type="scientific">Bradyrhizobium jicamae</name>
    <dbReference type="NCBI Taxonomy" id="280332"/>
    <lineage>
        <taxon>Bacteria</taxon>
        <taxon>Pseudomonadati</taxon>
        <taxon>Pseudomonadota</taxon>
        <taxon>Alphaproteobacteria</taxon>
        <taxon>Hyphomicrobiales</taxon>
        <taxon>Nitrobacteraceae</taxon>
        <taxon>Bradyrhizobium</taxon>
    </lineage>
</organism>
<dbReference type="RefSeq" id="WP_212491565.1">
    <property type="nucleotide sequence ID" value="NZ_JAFCJH010000001.1"/>
</dbReference>
<protein>
    <submittedName>
        <fullName evidence="1">Uncharacterized protein</fullName>
    </submittedName>
</protein>
<dbReference type="EMBL" id="JAFCJH010000001">
    <property type="protein sequence ID" value="MBR0793975.1"/>
    <property type="molecule type" value="Genomic_DNA"/>
</dbReference>